<dbReference type="EMBL" id="JAVIZX010000001">
    <property type="protein sequence ID" value="MDR6215346.1"/>
    <property type="molecule type" value="Genomic_DNA"/>
</dbReference>
<dbReference type="Pfam" id="PF13377">
    <property type="entry name" value="Peripla_BP_3"/>
    <property type="match status" value="1"/>
</dbReference>
<evidence type="ECO:0000256" key="2">
    <source>
        <dbReference type="ARBA" id="ARBA00023125"/>
    </source>
</evidence>
<dbReference type="InterPro" id="IPR000843">
    <property type="entry name" value="HTH_LacI"/>
</dbReference>
<keyword evidence="3" id="KW-0804">Transcription</keyword>
<dbReference type="Gene3D" id="3.40.50.2300">
    <property type="match status" value="2"/>
</dbReference>
<dbReference type="PANTHER" id="PTHR30146:SF33">
    <property type="entry name" value="TRANSCRIPTIONAL REGULATOR"/>
    <property type="match status" value="1"/>
</dbReference>
<sequence>MASSVNSDDDPTTPQGVPPPAPVPAAAPPRRRGSGHVTIRDVAQLAGVAPMTVSRALSNPQQVSEAVRERVRAAVASSGYVPNLIAGALSSGHSRLVAALVPTISTLTLHPLLEALGRTLEPSGCQLLLGQTGYDNARLDGILETVLGRRPAGIVITGTLESATWRQRLRASGVPVVETWDLVDDPIDMLVGFSHADMAGAVVRFLHAGGRRRLAFFGADDARSRARAHAFQGAALALGMPAPLLHAAPAPATLRSGRDALSQLMAGASDGPPVDGVFCNSDLMAMGVLIEAQQRGVAVPGQLAVVGCGDLPFSADFEPALTTVHLDGAAIGTRAGELLLERLQGGAAPAGATDLGFSIRQRATA</sequence>
<dbReference type="Gene3D" id="1.10.260.40">
    <property type="entry name" value="lambda repressor-like DNA-binding domains"/>
    <property type="match status" value="1"/>
</dbReference>
<dbReference type="CDD" id="cd01392">
    <property type="entry name" value="HTH_LacI"/>
    <property type="match status" value="1"/>
</dbReference>
<proteinExistence type="predicted"/>
<evidence type="ECO:0000256" key="4">
    <source>
        <dbReference type="SAM" id="MobiDB-lite"/>
    </source>
</evidence>
<dbReference type="RefSeq" id="WP_309829892.1">
    <property type="nucleotide sequence ID" value="NZ_JAVIZX010000001.1"/>
</dbReference>
<dbReference type="SUPFAM" id="SSF47413">
    <property type="entry name" value="lambda repressor-like DNA-binding domains"/>
    <property type="match status" value="1"/>
</dbReference>
<dbReference type="CDD" id="cd01575">
    <property type="entry name" value="PBP1_GntR"/>
    <property type="match status" value="1"/>
</dbReference>
<evidence type="ECO:0000313" key="6">
    <source>
        <dbReference type="EMBL" id="MDR6215346.1"/>
    </source>
</evidence>
<gene>
    <name evidence="6" type="ORF">QE399_003035</name>
</gene>
<keyword evidence="2" id="KW-0238">DNA-binding</keyword>
<dbReference type="Pfam" id="PF00356">
    <property type="entry name" value="LacI"/>
    <property type="match status" value="1"/>
</dbReference>
<feature type="compositionally biased region" description="Pro residues" evidence="4">
    <location>
        <begin position="16"/>
        <end position="27"/>
    </location>
</feature>
<keyword evidence="1" id="KW-0805">Transcription regulation</keyword>
<dbReference type="SMART" id="SM00354">
    <property type="entry name" value="HTH_LACI"/>
    <property type="match status" value="1"/>
</dbReference>
<feature type="domain" description="HTH lacI-type" evidence="5">
    <location>
        <begin position="37"/>
        <end position="91"/>
    </location>
</feature>
<name>A0ABU1IEF0_9BURK</name>
<evidence type="ECO:0000256" key="1">
    <source>
        <dbReference type="ARBA" id="ARBA00023015"/>
    </source>
</evidence>
<dbReference type="PROSITE" id="PS50932">
    <property type="entry name" value="HTH_LACI_2"/>
    <property type="match status" value="1"/>
</dbReference>
<dbReference type="PANTHER" id="PTHR30146">
    <property type="entry name" value="LACI-RELATED TRANSCRIPTIONAL REPRESSOR"/>
    <property type="match status" value="1"/>
</dbReference>
<keyword evidence="7" id="KW-1185">Reference proteome</keyword>
<evidence type="ECO:0000259" key="5">
    <source>
        <dbReference type="PROSITE" id="PS50932"/>
    </source>
</evidence>
<dbReference type="InterPro" id="IPR028082">
    <property type="entry name" value="Peripla_BP_I"/>
</dbReference>
<evidence type="ECO:0000256" key="3">
    <source>
        <dbReference type="ARBA" id="ARBA00023163"/>
    </source>
</evidence>
<comment type="caution">
    <text evidence="6">The sequence shown here is derived from an EMBL/GenBank/DDBJ whole genome shotgun (WGS) entry which is preliminary data.</text>
</comment>
<accession>A0ABU1IEF0</accession>
<organism evidence="6 7">
    <name type="scientific">Paracidovorax wautersii</name>
    <dbReference type="NCBI Taxonomy" id="1177982"/>
    <lineage>
        <taxon>Bacteria</taxon>
        <taxon>Pseudomonadati</taxon>
        <taxon>Pseudomonadota</taxon>
        <taxon>Betaproteobacteria</taxon>
        <taxon>Burkholderiales</taxon>
        <taxon>Comamonadaceae</taxon>
        <taxon>Paracidovorax</taxon>
    </lineage>
</organism>
<protein>
    <submittedName>
        <fullName evidence="6">LacI family gluconate utilization system Gnt-I transcriptional repressor</fullName>
    </submittedName>
</protein>
<dbReference type="InterPro" id="IPR046335">
    <property type="entry name" value="LacI/GalR-like_sensor"/>
</dbReference>
<reference evidence="6 7" key="1">
    <citation type="submission" date="2023-08" db="EMBL/GenBank/DDBJ databases">
        <title>Functional and genomic diversity of the sorghum phyllosphere microbiome.</title>
        <authorList>
            <person name="Shade A."/>
        </authorList>
    </citation>
    <scope>NUCLEOTIDE SEQUENCE [LARGE SCALE GENOMIC DNA]</scope>
    <source>
        <strain evidence="6 7">SORGH_AS_0335</strain>
    </source>
</reference>
<feature type="region of interest" description="Disordered" evidence="4">
    <location>
        <begin position="1"/>
        <end position="35"/>
    </location>
</feature>
<dbReference type="Proteomes" id="UP001267710">
    <property type="component" value="Unassembled WGS sequence"/>
</dbReference>
<dbReference type="InterPro" id="IPR010982">
    <property type="entry name" value="Lambda_DNA-bd_dom_sf"/>
</dbReference>
<evidence type="ECO:0000313" key="7">
    <source>
        <dbReference type="Proteomes" id="UP001267710"/>
    </source>
</evidence>
<dbReference type="SUPFAM" id="SSF53822">
    <property type="entry name" value="Periplasmic binding protein-like I"/>
    <property type="match status" value="1"/>
</dbReference>